<keyword evidence="2" id="KW-1185">Reference proteome</keyword>
<dbReference type="Gene3D" id="3.40.50.970">
    <property type="match status" value="1"/>
</dbReference>
<evidence type="ECO:0000313" key="2">
    <source>
        <dbReference type="Proteomes" id="UP000016936"/>
    </source>
</evidence>
<sequence length="49" mass="5284">NLQVLDFIETAGLRCIRKTNQINGGYATSGYVRVEGIEALITTVSVGEL</sequence>
<gene>
    <name evidence="1" type="ORF">COCHEDRAFT_1119478</name>
</gene>
<evidence type="ECO:0000313" key="1">
    <source>
        <dbReference type="EMBL" id="EMD85246.1"/>
    </source>
</evidence>
<proteinExistence type="predicted"/>
<dbReference type="Proteomes" id="UP000016936">
    <property type="component" value="Unassembled WGS sequence"/>
</dbReference>
<accession>M2TU01</accession>
<reference evidence="1 2" key="1">
    <citation type="journal article" date="2012" name="PLoS Pathog.">
        <title>Diverse lifestyles and strategies of plant pathogenesis encoded in the genomes of eighteen Dothideomycetes fungi.</title>
        <authorList>
            <person name="Ohm R.A."/>
            <person name="Feau N."/>
            <person name="Henrissat B."/>
            <person name="Schoch C.L."/>
            <person name="Horwitz B.A."/>
            <person name="Barry K.W."/>
            <person name="Condon B.J."/>
            <person name="Copeland A.C."/>
            <person name="Dhillon B."/>
            <person name="Glaser F."/>
            <person name="Hesse C.N."/>
            <person name="Kosti I."/>
            <person name="LaButti K."/>
            <person name="Lindquist E.A."/>
            <person name="Lucas S."/>
            <person name="Salamov A.A."/>
            <person name="Bradshaw R.E."/>
            <person name="Ciuffetti L."/>
            <person name="Hamelin R.C."/>
            <person name="Kema G.H.J."/>
            <person name="Lawrence C."/>
            <person name="Scott J.A."/>
            <person name="Spatafora J.W."/>
            <person name="Turgeon B.G."/>
            <person name="de Wit P.J.G.M."/>
            <person name="Zhong S."/>
            <person name="Goodwin S.B."/>
            <person name="Grigoriev I.V."/>
        </authorList>
    </citation>
    <scope>NUCLEOTIDE SEQUENCE [LARGE SCALE GENOMIC DNA]</scope>
    <source>
        <strain evidence="2">C5 / ATCC 48332 / race O</strain>
    </source>
</reference>
<reference evidence="2" key="2">
    <citation type="journal article" date="2013" name="PLoS Genet.">
        <title>Comparative genome structure, secondary metabolite, and effector coding capacity across Cochliobolus pathogens.</title>
        <authorList>
            <person name="Condon B.J."/>
            <person name="Leng Y."/>
            <person name="Wu D."/>
            <person name="Bushley K.E."/>
            <person name="Ohm R.A."/>
            <person name="Otillar R."/>
            <person name="Martin J."/>
            <person name="Schackwitz W."/>
            <person name="Grimwood J."/>
            <person name="MohdZainudin N."/>
            <person name="Xue C."/>
            <person name="Wang R."/>
            <person name="Manning V.A."/>
            <person name="Dhillon B."/>
            <person name="Tu Z.J."/>
            <person name="Steffenson B.J."/>
            <person name="Salamov A."/>
            <person name="Sun H."/>
            <person name="Lowry S."/>
            <person name="LaButti K."/>
            <person name="Han J."/>
            <person name="Copeland A."/>
            <person name="Lindquist E."/>
            <person name="Barry K."/>
            <person name="Schmutz J."/>
            <person name="Baker S.E."/>
            <person name="Ciuffetti L.M."/>
            <person name="Grigoriev I.V."/>
            <person name="Zhong S."/>
            <person name="Turgeon B.G."/>
        </authorList>
    </citation>
    <scope>NUCLEOTIDE SEQUENCE [LARGE SCALE GENOMIC DNA]</scope>
    <source>
        <strain evidence="2">C5 / ATCC 48332 / race O</strain>
    </source>
</reference>
<protein>
    <submittedName>
        <fullName evidence="1">Uncharacterized protein</fullName>
    </submittedName>
</protein>
<organism evidence="1 2">
    <name type="scientific">Cochliobolus heterostrophus (strain C5 / ATCC 48332 / race O)</name>
    <name type="common">Southern corn leaf blight fungus</name>
    <name type="synonym">Bipolaris maydis</name>
    <dbReference type="NCBI Taxonomy" id="701091"/>
    <lineage>
        <taxon>Eukaryota</taxon>
        <taxon>Fungi</taxon>
        <taxon>Dikarya</taxon>
        <taxon>Ascomycota</taxon>
        <taxon>Pezizomycotina</taxon>
        <taxon>Dothideomycetes</taxon>
        <taxon>Pleosporomycetidae</taxon>
        <taxon>Pleosporales</taxon>
        <taxon>Pleosporineae</taxon>
        <taxon>Pleosporaceae</taxon>
        <taxon>Bipolaris</taxon>
    </lineage>
</organism>
<dbReference type="AlphaFoldDB" id="M2TU01"/>
<dbReference type="EMBL" id="KB445591">
    <property type="protein sequence ID" value="EMD85246.1"/>
    <property type="molecule type" value="Genomic_DNA"/>
</dbReference>
<dbReference type="STRING" id="701091.M2TU01"/>
<feature type="non-terminal residue" evidence="1">
    <location>
        <position position="1"/>
    </location>
</feature>
<name>M2TU01_COCH5</name>
<dbReference type="HOGENOM" id="CLU_3037866_0_0_1"/>